<dbReference type="InterPro" id="IPR036513">
    <property type="entry name" value="STAS_dom_sf"/>
</dbReference>
<dbReference type="InterPro" id="IPR058548">
    <property type="entry name" value="MlaB-like_STAS"/>
</dbReference>
<dbReference type="PROSITE" id="PS50801">
    <property type="entry name" value="STAS"/>
    <property type="match status" value="1"/>
</dbReference>
<dbReference type="InterPro" id="IPR002645">
    <property type="entry name" value="STAS_dom"/>
</dbReference>
<sequence length="116" mass="12458">MARARKKSDAQHSAPAALSTTPFQLTLSGEQTIYQAAELHQQLAEALGKHTAIQLELSCVSELDCAIAQVLIWLRGEAGARGVALEFIAPSQPVQDFIRLIGLQAMLPLEELAHGS</sequence>
<accession>A0ABV8ZMI9</accession>
<evidence type="ECO:0000259" key="1">
    <source>
        <dbReference type="PROSITE" id="PS50801"/>
    </source>
</evidence>
<dbReference type="Gene3D" id="3.30.750.24">
    <property type="entry name" value="STAS domain"/>
    <property type="match status" value="1"/>
</dbReference>
<name>A0ABV8ZMI9_9NEIS</name>
<dbReference type="Pfam" id="PF13466">
    <property type="entry name" value="STAS_2"/>
    <property type="match status" value="1"/>
</dbReference>
<dbReference type="SUPFAM" id="SSF52091">
    <property type="entry name" value="SpoIIaa-like"/>
    <property type="match status" value="1"/>
</dbReference>
<dbReference type="Proteomes" id="UP001595999">
    <property type="component" value="Unassembled WGS sequence"/>
</dbReference>
<dbReference type="InterPro" id="IPR052746">
    <property type="entry name" value="MlaB_ABC_Transporter"/>
</dbReference>
<dbReference type="RefSeq" id="WP_231464130.1">
    <property type="nucleotide sequence ID" value="NZ_JAJOHW010000122.1"/>
</dbReference>
<organism evidence="2 3">
    <name type="scientific">Chromobacterium aquaticum</name>
    <dbReference type="NCBI Taxonomy" id="467180"/>
    <lineage>
        <taxon>Bacteria</taxon>
        <taxon>Pseudomonadati</taxon>
        <taxon>Pseudomonadota</taxon>
        <taxon>Betaproteobacteria</taxon>
        <taxon>Neisseriales</taxon>
        <taxon>Chromobacteriaceae</taxon>
        <taxon>Chromobacterium</taxon>
    </lineage>
</organism>
<keyword evidence="3" id="KW-1185">Reference proteome</keyword>
<dbReference type="PANTHER" id="PTHR35849:SF2">
    <property type="entry name" value="BLR2341 PROTEIN"/>
    <property type="match status" value="1"/>
</dbReference>
<dbReference type="EMBL" id="JBHSEK010000001">
    <property type="protein sequence ID" value="MFC4488187.1"/>
    <property type="molecule type" value="Genomic_DNA"/>
</dbReference>
<protein>
    <submittedName>
        <fullName evidence="2">STAS domain-containing protein</fullName>
    </submittedName>
</protein>
<proteinExistence type="predicted"/>
<reference evidence="3" key="1">
    <citation type="journal article" date="2019" name="Int. J. Syst. Evol. Microbiol.">
        <title>The Global Catalogue of Microorganisms (GCM) 10K type strain sequencing project: providing services to taxonomists for standard genome sequencing and annotation.</title>
        <authorList>
            <consortium name="The Broad Institute Genomics Platform"/>
            <consortium name="The Broad Institute Genome Sequencing Center for Infectious Disease"/>
            <person name="Wu L."/>
            <person name="Ma J."/>
        </authorList>
    </citation>
    <scope>NUCLEOTIDE SEQUENCE [LARGE SCALE GENOMIC DNA]</scope>
    <source>
        <strain evidence="3">CGMCC 4.7608</strain>
    </source>
</reference>
<comment type="caution">
    <text evidence="2">The sequence shown here is derived from an EMBL/GenBank/DDBJ whole genome shotgun (WGS) entry which is preliminary data.</text>
</comment>
<gene>
    <name evidence="2" type="ORF">ACFO0R_01005</name>
</gene>
<evidence type="ECO:0000313" key="2">
    <source>
        <dbReference type="EMBL" id="MFC4488187.1"/>
    </source>
</evidence>
<evidence type="ECO:0000313" key="3">
    <source>
        <dbReference type="Proteomes" id="UP001595999"/>
    </source>
</evidence>
<feature type="domain" description="STAS" evidence="1">
    <location>
        <begin position="25"/>
        <end position="116"/>
    </location>
</feature>
<dbReference type="PANTHER" id="PTHR35849">
    <property type="entry name" value="BLR2341 PROTEIN"/>
    <property type="match status" value="1"/>
</dbReference>